<feature type="compositionally biased region" description="Acidic residues" evidence="2">
    <location>
        <begin position="368"/>
        <end position="383"/>
    </location>
</feature>
<evidence type="ECO:0000256" key="1">
    <source>
        <dbReference type="SAM" id="Coils"/>
    </source>
</evidence>
<organism evidence="4 5">
    <name type="scientific">Elasticomyces elasticus</name>
    <dbReference type="NCBI Taxonomy" id="574655"/>
    <lineage>
        <taxon>Eukaryota</taxon>
        <taxon>Fungi</taxon>
        <taxon>Dikarya</taxon>
        <taxon>Ascomycota</taxon>
        <taxon>Pezizomycotina</taxon>
        <taxon>Dothideomycetes</taxon>
        <taxon>Dothideomycetidae</taxon>
        <taxon>Mycosphaerellales</taxon>
        <taxon>Teratosphaeriaceae</taxon>
        <taxon>Elasticomyces</taxon>
    </lineage>
</organism>
<feature type="transmembrane region" description="Helical" evidence="3">
    <location>
        <begin position="895"/>
        <end position="915"/>
    </location>
</feature>
<keyword evidence="3" id="KW-0472">Membrane</keyword>
<evidence type="ECO:0000313" key="5">
    <source>
        <dbReference type="Proteomes" id="UP001310594"/>
    </source>
</evidence>
<comment type="caution">
    <text evidence="4">The sequence shown here is derived from an EMBL/GenBank/DDBJ whole genome shotgun (WGS) entry which is preliminary data.</text>
</comment>
<gene>
    <name evidence="4" type="ORF">LTR97_000429</name>
</gene>
<feature type="region of interest" description="Disordered" evidence="2">
    <location>
        <begin position="524"/>
        <end position="543"/>
    </location>
</feature>
<sequence>MAVSLIPMAAASTLQFHLPPRSRHAYSMAPPDGKKKGKQQRPTPLTFGGTDLNANAPEFSFTSPISSASATAAQPALAATTSSSLLSPQTPRTPQSAANALWRNRDPSQHGTSGTPADVAAAREAENLARLNRKNTGLEEQADDFFTRWGDEQIKNTALTQALSDSETERKRLAKQVADQTEEATSSEETFKETEKELDQARKDKKEQEGKLIALQKRFDELDTLLHIAESTVTDTEKDLKKAEAQRIELEATNAGLQEAYDEQELEFAKKVKDLEQNGDAQQQLDKVMQTFQQEFRNPSEGVSIDDYLQQLRQTVQGSRNLRRDGSQASLAESSFGEPHRGPSRTRGNREVSGASIGDELNGHGMESDDEDDEDHAAGDADDTIQNINTGHSTNNWLPGEATVEGVHGDTVEVSTQTPNRNDSLIPDPFRRTKQYSDASMWTSNDKGVQTTVNVPTVAQDVHDRVARLHKTAQADIRKYDDKFKDQFEANKPLRDQIQKQKQEIATLKGKISEHETSYKALEKERDDSANSLNSAKTAQEKAEKHITAMDAKWDEHLHQRLRTVRDEWQAHVVEVEAKWKKDCDELHAFYTKEKKTVLDLNAKILDLDGEIDLLERVREEGKQTQEKLDNAKIRISKLVGEVEKLQREGKDAKETHEKDVKTIDDAKTRIDELDADVKRLQRECADAKDTHDKDVKTIDDANFRIGVLEDEVKESEHVRDEAKKTHQETVTKLEAADTRITELERDIKDLTRQRDEAQASAEGASSADLTDARVVDLQTDLDEMKVSLDQEKKEHKKTIEELTRVELAARNSRNKFLVADRLVDHNTDQHEKAVKELERKAKEAQDKADHDLREERRLHALTTAARDTAQYELSNARAAVPRDVDGLSNRLSDMPGWLMMLLAALCMLFVAFGVQTYRSRSWFTANNQMHQRVMHTGDLHYSQKSIMWAAIGQWLGADLSLEG</sequence>
<evidence type="ECO:0000256" key="2">
    <source>
        <dbReference type="SAM" id="MobiDB-lite"/>
    </source>
</evidence>
<keyword evidence="3" id="KW-1133">Transmembrane helix</keyword>
<dbReference type="AlphaFoldDB" id="A0AAN7WJM9"/>
<dbReference type="PANTHER" id="PTHR19327:SF0">
    <property type="entry name" value="GOLGIN SUBFAMILY A MEMBER 4"/>
    <property type="match status" value="1"/>
</dbReference>
<feature type="compositionally biased region" description="Basic and acidic residues" evidence="2">
    <location>
        <begin position="189"/>
        <end position="207"/>
    </location>
</feature>
<dbReference type="Gene3D" id="1.10.287.1490">
    <property type="match status" value="1"/>
</dbReference>
<dbReference type="SUPFAM" id="SSF57997">
    <property type="entry name" value="Tropomyosin"/>
    <property type="match status" value="1"/>
</dbReference>
<proteinExistence type="predicted"/>
<reference evidence="4" key="1">
    <citation type="submission" date="2023-08" db="EMBL/GenBank/DDBJ databases">
        <title>Black Yeasts Isolated from many extreme environments.</title>
        <authorList>
            <person name="Coleine C."/>
            <person name="Stajich J.E."/>
            <person name="Selbmann L."/>
        </authorList>
    </citation>
    <scope>NUCLEOTIDE SEQUENCE</scope>
    <source>
        <strain evidence="4">CCFEE 5810</strain>
    </source>
</reference>
<keyword evidence="1" id="KW-0175">Coiled coil</keyword>
<dbReference type="Proteomes" id="UP001310594">
    <property type="component" value="Unassembled WGS sequence"/>
</dbReference>
<protein>
    <submittedName>
        <fullName evidence="4">Uncharacterized protein</fullName>
    </submittedName>
</protein>
<feature type="region of interest" description="Disordered" evidence="2">
    <location>
        <begin position="163"/>
        <end position="207"/>
    </location>
</feature>
<accession>A0AAN7WJM9</accession>
<keyword evidence="3" id="KW-0812">Transmembrane</keyword>
<evidence type="ECO:0000256" key="3">
    <source>
        <dbReference type="SAM" id="Phobius"/>
    </source>
</evidence>
<dbReference type="PANTHER" id="PTHR19327">
    <property type="entry name" value="GOLGIN"/>
    <property type="match status" value="1"/>
</dbReference>
<name>A0AAN7WJM9_9PEZI</name>
<evidence type="ECO:0000313" key="4">
    <source>
        <dbReference type="EMBL" id="KAK5707890.1"/>
    </source>
</evidence>
<feature type="compositionally biased region" description="Polar residues" evidence="2">
    <location>
        <begin position="384"/>
        <end position="397"/>
    </location>
</feature>
<dbReference type="EMBL" id="JAVRQU010000001">
    <property type="protein sequence ID" value="KAK5707890.1"/>
    <property type="molecule type" value="Genomic_DNA"/>
</dbReference>
<feature type="coiled-coil region" evidence="1">
    <location>
        <begin position="615"/>
        <end position="855"/>
    </location>
</feature>
<feature type="region of interest" description="Disordered" evidence="2">
    <location>
        <begin position="318"/>
        <end position="398"/>
    </location>
</feature>
<feature type="region of interest" description="Disordered" evidence="2">
    <location>
        <begin position="21"/>
        <end position="54"/>
    </location>
</feature>